<dbReference type="Proteomes" id="UP000268350">
    <property type="component" value="Unassembled WGS sequence"/>
</dbReference>
<evidence type="ECO:0000313" key="2">
    <source>
        <dbReference type="EMBL" id="SPP87029.1"/>
    </source>
</evidence>
<evidence type="ECO:0000313" key="3">
    <source>
        <dbReference type="Proteomes" id="UP000268350"/>
    </source>
</evidence>
<sequence length="149" mass="16599">MWCLLLIFLPLLESGLSQPLSILFSTGFGRSLELNPDTEDFLLIADPAKGYSANDFFGDVQKFFIGVHQFVQHPSSSLNSALNQLQSNAKKNHNKKQKPAIFGGQKVVLDPFGSFFFSLGLSGNFQLTNSIGFTRGYARWQLADTQNYK</sequence>
<dbReference type="OMA" id="HQFVQHP"/>
<keyword evidence="1" id="KW-0732">Signal</keyword>
<reference evidence="3" key="1">
    <citation type="submission" date="2018-01" db="EMBL/GenBank/DDBJ databases">
        <authorList>
            <person name="Alioto T."/>
            <person name="Alioto T."/>
        </authorList>
    </citation>
    <scope>NUCLEOTIDE SEQUENCE [LARGE SCALE GENOMIC DNA]</scope>
</reference>
<protein>
    <submittedName>
        <fullName evidence="2">Uncharacterized protein</fullName>
    </submittedName>
</protein>
<feature type="signal peptide" evidence="1">
    <location>
        <begin position="1"/>
        <end position="17"/>
    </location>
</feature>
<keyword evidence="3" id="KW-1185">Reference proteome</keyword>
<gene>
    <name evidence="2" type="ORF">DGUA_6G009348</name>
</gene>
<dbReference type="OrthoDB" id="7832357at2759"/>
<name>A0A3B0KKH5_DROGU</name>
<dbReference type="AlphaFoldDB" id="A0A3B0KKH5"/>
<proteinExistence type="predicted"/>
<dbReference type="EMBL" id="OUUW01000012">
    <property type="protein sequence ID" value="SPP87029.1"/>
    <property type="molecule type" value="Genomic_DNA"/>
</dbReference>
<feature type="chain" id="PRO_5017287800" evidence="1">
    <location>
        <begin position="18"/>
        <end position="149"/>
    </location>
</feature>
<organism evidence="2 3">
    <name type="scientific">Drosophila guanche</name>
    <name type="common">Fruit fly</name>
    <dbReference type="NCBI Taxonomy" id="7266"/>
    <lineage>
        <taxon>Eukaryota</taxon>
        <taxon>Metazoa</taxon>
        <taxon>Ecdysozoa</taxon>
        <taxon>Arthropoda</taxon>
        <taxon>Hexapoda</taxon>
        <taxon>Insecta</taxon>
        <taxon>Pterygota</taxon>
        <taxon>Neoptera</taxon>
        <taxon>Endopterygota</taxon>
        <taxon>Diptera</taxon>
        <taxon>Brachycera</taxon>
        <taxon>Muscomorpha</taxon>
        <taxon>Ephydroidea</taxon>
        <taxon>Drosophilidae</taxon>
        <taxon>Drosophila</taxon>
        <taxon>Sophophora</taxon>
    </lineage>
</organism>
<evidence type="ECO:0000256" key="1">
    <source>
        <dbReference type="SAM" id="SignalP"/>
    </source>
</evidence>
<accession>A0A3B0KKH5</accession>